<reference evidence="1" key="1">
    <citation type="submission" date="2019-08" db="EMBL/GenBank/DDBJ databases">
        <authorList>
            <person name="Kucharzyk K."/>
            <person name="Murdoch R.W."/>
            <person name="Higgins S."/>
            <person name="Loffler F."/>
        </authorList>
    </citation>
    <scope>NUCLEOTIDE SEQUENCE</scope>
</reference>
<accession>A0A645H5C7</accession>
<name>A0A645H5C7_9ZZZZ</name>
<organism evidence="1">
    <name type="scientific">bioreactor metagenome</name>
    <dbReference type="NCBI Taxonomy" id="1076179"/>
    <lineage>
        <taxon>unclassified sequences</taxon>
        <taxon>metagenomes</taxon>
        <taxon>ecological metagenomes</taxon>
    </lineage>
</organism>
<dbReference type="EMBL" id="VSSQ01085672">
    <property type="protein sequence ID" value="MPN33259.1"/>
    <property type="molecule type" value="Genomic_DNA"/>
</dbReference>
<evidence type="ECO:0000313" key="1">
    <source>
        <dbReference type="EMBL" id="MPN33259.1"/>
    </source>
</evidence>
<gene>
    <name evidence="1" type="ORF">SDC9_180743</name>
</gene>
<proteinExistence type="predicted"/>
<sequence length="72" mass="8078">MSVVLDVMGQEYENPYWLQAATGYRAGADIIAEITNIITAYLTETSDNTDQLPVMFTKIKDIMTEGFKLLTI</sequence>
<protein>
    <submittedName>
        <fullName evidence="1">Uncharacterized protein</fullName>
    </submittedName>
</protein>
<comment type="caution">
    <text evidence="1">The sequence shown here is derived from an EMBL/GenBank/DDBJ whole genome shotgun (WGS) entry which is preliminary data.</text>
</comment>
<dbReference type="AlphaFoldDB" id="A0A645H5C7"/>